<proteinExistence type="predicted"/>
<dbReference type="Proteomes" id="UP000183954">
    <property type="component" value="Unassembled WGS sequence"/>
</dbReference>
<evidence type="ECO:0000313" key="2">
    <source>
        <dbReference type="Proteomes" id="UP000183954"/>
    </source>
</evidence>
<dbReference type="AlphaFoldDB" id="A0A1M5ZY70"/>
<dbReference type="EMBL" id="FQXJ01000016">
    <property type="protein sequence ID" value="SHI29227.1"/>
    <property type="molecule type" value="Genomic_DNA"/>
</dbReference>
<protein>
    <submittedName>
        <fullName evidence="1">Uncharacterized protein</fullName>
    </submittedName>
</protein>
<sequence>MDIVRSRRNIAMSHKNLNCPKISIIFKEMGCEAVTKRMDGSRFGNANLIFSHLKDVLNISGNDRFAFNKTGKKKISGSVMVPVEPEQFKVFMR</sequence>
<keyword evidence="2" id="KW-1185">Reference proteome</keyword>
<evidence type="ECO:0000313" key="1">
    <source>
        <dbReference type="EMBL" id="SHI29227.1"/>
    </source>
</evidence>
<reference evidence="2" key="1">
    <citation type="submission" date="2016-11" db="EMBL/GenBank/DDBJ databases">
        <authorList>
            <person name="Varghese N."/>
            <person name="Submissions S."/>
        </authorList>
    </citation>
    <scope>NUCLEOTIDE SEQUENCE [LARGE SCALE GENOMIC DNA]</scope>
    <source>
        <strain evidence="2">DSM 15449</strain>
    </source>
</reference>
<accession>A0A1M5ZY70</accession>
<gene>
    <name evidence="1" type="ORF">SAMN02746098_03813</name>
</gene>
<organism evidence="1 2">
    <name type="scientific">Desulfosporosinus lacus DSM 15449</name>
    <dbReference type="NCBI Taxonomy" id="1121420"/>
    <lineage>
        <taxon>Bacteria</taxon>
        <taxon>Bacillati</taxon>
        <taxon>Bacillota</taxon>
        <taxon>Clostridia</taxon>
        <taxon>Eubacteriales</taxon>
        <taxon>Desulfitobacteriaceae</taxon>
        <taxon>Desulfosporosinus</taxon>
    </lineage>
</organism>
<name>A0A1M5ZY70_9FIRM</name>